<dbReference type="InterPro" id="IPR011329">
    <property type="entry name" value="Killer_tox_Kp4/SMK"/>
</dbReference>
<evidence type="ECO:0000313" key="3">
    <source>
        <dbReference type="Proteomes" id="UP001521116"/>
    </source>
</evidence>
<keyword evidence="1" id="KW-0732">Signal</keyword>
<dbReference type="SUPFAM" id="SSF55221">
    <property type="entry name" value="Yeast killer toxins"/>
    <property type="match status" value="1"/>
</dbReference>
<protein>
    <submittedName>
        <fullName evidence="2">Uncharacterized protein</fullName>
    </submittedName>
</protein>
<keyword evidence="3" id="KW-1185">Reference proteome</keyword>
<dbReference type="InterPro" id="IPR029167">
    <property type="entry name" value="Mug117"/>
</dbReference>
<name>A0ABR3TBF8_9PEZI</name>
<accession>A0ABR3TBF8</accession>
<evidence type="ECO:0000256" key="1">
    <source>
        <dbReference type="SAM" id="SignalP"/>
    </source>
</evidence>
<comment type="caution">
    <text evidence="2">The sequence shown here is derived from an EMBL/GenBank/DDBJ whole genome shotgun (WGS) entry which is preliminary data.</text>
</comment>
<dbReference type="Pfam" id="PF15474">
    <property type="entry name" value="MU117"/>
    <property type="match status" value="1"/>
</dbReference>
<feature type="chain" id="PRO_5047247568" evidence="1">
    <location>
        <begin position="21"/>
        <end position="161"/>
    </location>
</feature>
<gene>
    <name evidence="2" type="ORF">SLS56_000905</name>
</gene>
<organism evidence="2 3">
    <name type="scientific">Neofusicoccum ribis</name>
    <dbReference type="NCBI Taxonomy" id="45134"/>
    <lineage>
        <taxon>Eukaryota</taxon>
        <taxon>Fungi</taxon>
        <taxon>Dikarya</taxon>
        <taxon>Ascomycota</taxon>
        <taxon>Pezizomycotina</taxon>
        <taxon>Dothideomycetes</taxon>
        <taxon>Dothideomycetes incertae sedis</taxon>
        <taxon>Botryosphaeriales</taxon>
        <taxon>Botryosphaeriaceae</taxon>
        <taxon>Neofusicoccum</taxon>
    </lineage>
</organism>
<sequence length="161" mass="16803">MKFTTAATLTFSTLLATSLASPGPLPETILLDNGDTSISVTIDGAASERRFASVNPTSLFARDSVNCKGSKLCNTLGSSCDNAKRKIYGGNTYSTETGASASGVCSGYCGIFVSGNNCKASGKELANAFDKIRGHGCKKCGKYKRDDGCELKIDRVTGCNQ</sequence>
<dbReference type="Gene3D" id="3.30.430.10">
    <property type="entry name" value="Killer Toxin P4, subunit A"/>
    <property type="match status" value="1"/>
</dbReference>
<reference evidence="2 3" key="1">
    <citation type="submission" date="2024-02" db="EMBL/GenBank/DDBJ databases">
        <title>De novo assembly and annotation of 12 fungi associated with fruit tree decline syndrome in Ontario, Canada.</title>
        <authorList>
            <person name="Sulman M."/>
            <person name="Ellouze W."/>
            <person name="Ilyukhin E."/>
        </authorList>
    </citation>
    <scope>NUCLEOTIDE SEQUENCE [LARGE SCALE GENOMIC DNA]</scope>
    <source>
        <strain evidence="2 3">M1-105</strain>
    </source>
</reference>
<evidence type="ECO:0000313" key="2">
    <source>
        <dbReference type="EMBL" id="KAL1636812.1"/>
    </source>
</evidence>
<dbReference type="Proteomes" id="UP001521116">
    <property type="component" value="Unassembled WGS sequence"/>
</dbReference>
<proteinExistence type="predicted"/>
<feature type="signal peptide" evidence="1">
    <location>
        <begin position="1"/>
        <end position="20"/>
    </location>
</feature>
<dbReference type="EMBL" id="JAJVDC020000005">
    <property type="protein sequence ID" value="KAL1636812.1"/>
    <property type="molecule type" value="Genomic_DNA"/>
</dbReference>